<keyword evidence="4" id="KW-1185">Reference proteome</keyword>
<dbReference type="HOGENOM" id="CLU_036517_0_1_5"/>
<reference evidence="4" key="1">
    <citation type="journal article" date="2011" name="J. Bacteriol.">
        <title>Genome sequences of eight morphologically diverse alphaproteobacteria.</title>
        <authorList>
            <consortium name="US DOE Joint Genome Institute"/>
            <person name="Brown P.J."/>
            <person name="Kysela D.T."/>
            <person name="Buechlein A."/>
            <person name="Hemmerich C."/>
            <person name="Brun Y.V."/>
        </authorList>
    </citation>
    <scope>NUCLEOTIDE SEQUENCE [LARGE SCALE GENOMIC DNA]</scope>
    <source>
        <strain evidence="4">ATCC 17100 / ATH 3.1.1 / DSM 162 / LMG 4299</strain>
    </source>
</reference>
<dbReference type="InterPro" id="IPR016477">
    <property type="entry name" value="Fructo-/Ketosamine-3-kinase"/>
</dbReference>
<comment type="similarity">
    <text evidence="1 2">Belongs to the fructosamine kinase family.</text>
</comment>
<dbReference type="Pfam" id="PF03881">
    <property type="entry name" value="Fructosamin_kin"/>
    <property type="match status" value="1"/>
</dbReference>
<evidence type="ECO:0000313" key="3">
    <source>
        <dbReference type="EMBL" id="ADP72718.1"/>
    </source>
</evidence>
<dbReference type="AlphaFoldDB" id="E3I469"/>
<proteinExistence type="inferred from homology"/>
<organism evidence="3 4">
    <name type="scientific">Rhodomicrobium vannielii (strain ATCC 17100 / DSM 162 / LMG 4299 / NCIMB 10020 / ATH 3.1.1)</name>
    <dbReference type="NCBI Taxonomy" id="648757"/>
    <lineage>
        <taxon>Bacteria</taxon>
        <taxon>Pseudomonadati</taxon>
        <taxon>Pseudomonadota</taxon>
        <taxon>Alphaproteobacteria</taxon>
        <taxon>Hyphomicrobiales</taxon>
        <taxon>Hyphomicrobiaceae</taxon>
        <taxon>Rhodomicrobium</taxon>
    </lineage>
</organism>
<accession>E3I469</accession>
<dbReference type="PIRSF" id="PIRSF006221">
    <property type="entry name" value="Ketosamine-3-kinase"/>
    <property type="match status" value="1"/>
</dbReference>
<keyword evidence="2" id="KW-0808">Transferase</keyword>
<sequence>MSKFTALGEAGAALLGGTLATETALGGGSLSEIVRIRLADGRDAVVKGGGRPEVEARMLRAIADTGAPAPAVLAVGDGVLAIEALDAGGSMSQAWPQIGAMLATLHTAKDSRSGWDDDYAFARVAIENRWTQSWPAFWGERRLLVNVPHVGVDLARRLEALAQSLPDRLPELAAPSLLHGDLWGGNVLVSRGGAVSFIDPACYYGHGEVDIAMLNMFDTPPRAFYDAYGTLEPGFDERQPIYRLWPALVHLRLFGSGYRGLVERLLSEAGV</sequence>
<dbReference type="KEGG" id="rva:Rvan_3539"/>
<dbReference type="GO" id="GO:0016301">
    <property type="term" value="F:kinase activity"/>
    <property type="evidence" value="ECO:0007669"/>
    <property type="project" value="UniProtKB-UniRule"/>
</dbReference>
<dbReference type="Gene3D" id="3.30.200.20">
    <property type="entry name" value="Phosphorylase Kinase, domain 1"/>
    <property type="match status" value="1"/>
</dbReference>
<protein>
    <submittedName>
        <fullName evidence="3">Fructosamine/Ketosamine-3-kinase</fullName>
    </submittedName>
</protein>
<dbReference type="STRING" id="648757.Rvan_3539"/>
<dbReference type="PANTHER" id="PTHR12149">
    <property type="entry name" value="FRUCTOSAMINE 3 KINASE-RELATED PROTEIN"/>
    <property type="match status" value="1"/>
</dbReference>
<dbReference type="SUPFAM" id="SSF56112">
    <property type="entry name" value="Protein kinase-like (PK-like)"/>
    <property type="match status" value="1"/>
</dbReference>
<dbReference type="eggNOG" id="COG3001">
    <property type="taxonomic scope" value="Bacteria"/>
</dbReference>
<dbReference type="EMBL" id="CP002292">
    <property type="protein sequence ID" value="ADP72718.1"/>
    <property type="molecule type" value="Genomic_DNA"/>
</dbReference>
<dbReference type="PANTHER" id="PTHR12149:SF8">
    <property type="entry name" value="PROTEIN-RIBULOSAMINE 3-KINASE"/>
    <property type="match status" value="1"/>
</dbReference>
<keyword evidence="2 3" id="KW-0418">Kinase</keyword>
<evidence type="ECO:0000256" key="2">
    <source>
        <dbReference type="PIRNR" id="PIRNR006221"/>
    </source>
</evidence>
<dbReference type="OrthoDB" id="5291879at2"/>
<dbReference type="RefSeq" id="WP_013421076.1">
    <property type="nucleotide sequence ID" value="NC_014664.1"/>
</dbReference>
<dbReference type="Proteomes" id="UP000001399">
    <property type="component" value="Chromosome"/>
</dbReference>
<evidence type="ECO:0000256" key="1">
    <source>
        <dbReference type="ARBA" id="ARBA00009460"/>
    </source>
</evidence>
<evidence type="ECO:0000313" key="4">
    <source>
        <dbReference type="Proteomes" id="UP000001399"/>
    </source>
</evidence>
<dbReference type="InterPro" id="IPR011009">
    <property type="entry name" value="Kinase-like_dom_sf"/>
</dbReference>
<dbReference type="Gene3D" id="3.90.1200.10">
    <property type="match status" value="1"/>
</dbReference>
<gene>
    <name evidence="3" type="ordered locus">Rvan_3539</name>
</gene>
<name>E3I469_RHOVT</name>